<evidence type="ECO:0000256" key="13">
    <source>
        <dbReference type="SAM" id="MobiDB-lite"/>
    </source>
</evidence>
<comment type="subcellular location">
    <subcellularLocation>
        <location evidence="1 10">Nucleus</location>
    </subcellularLocation>
</comment>
<evidence type="ECO:0000313" key="15">
    <source>
        <dbReference type="EMBL" id="MFH4973817.1"/>
    </source>
</evidence>
<feature type="binding site" evidence="11">
    <location>
        <position position="86"/>
    </location>
    <ligand>
        <name>S-adenosyl-L-methionine</name>
        <dbReference type="ChEBI" id="CHEBI:59789"/>
    </ligand>
</feature>
<evidence type="ECO:0000313" key="16">
    <source>
        <dbReference type="Proteomes" id="UP001608902"/>
    </source>
</evidence>
<dbReference type="EC" id="2.1.1.56" evidence="10"/>
<evidence type="ECO:0000256" key="1">
    <source>
        <dbReference type="ARBA" id="ARBA00004123"/>
    </source>
</evidence>
<evidence type="ECO:0000256" key="2">
    <source>
        <dbReference type="ARBA" id="ARBA00022603"/>
    </source>
</evidence>
<feature type="binding site" evidence="11">
    <location>
        <position position="166"/>
    </location>
    <ligand>
        <name>S-adenosyl-L-methionine</name>
        <dbReference type="ChEBI" id="CHEBI:59789"/>
    </ligand>
</feature>
<feature type="region of interest" description="Disordered" evidence="13">
    <location>
        <begin position="1"/>
        <end position="25"/>
    </location>
</feature>
<feature type="site" description="mRNA cap binding" evidence="12">
    <location>
        <position position="120"/>
    </location>
</feature>
<evidence type="ECO:0000259" key="14">
    <source>
        <dbReference type="PROSITE" id="PS51562"/>
    </source>
</evidence>
<feature type="site" description="mRNA cap binding" evidence="12">
    <location>
        <position position="257"/>
    </location>
</feature>
<feature type="domain" description="MRNA cap 0 methyltransferase" evidence="14">
    <location>
        <begin position="48"/>
        <end position="367"/>
    </location>
</feature>
<keyword evidence="16" id="KW-1185">Reference proteome</keyword>
<feature type="binding site" evidence="11">
    <location>
        <position position="61"/>
    </location>
    <ligand>
        <name>S-adenosyl-L-methionine</name>
        <dbReference type="ChEBI" id="CHEBI:59789"/>
    </ligand>
</feature>
<dbReference type="InterPro" id="IPR039753">
    <property type="entry name" value="RG7MT1"/>
</dbReference>
<dbReference type="PIRSF" id="PIRSF028762">
    <property type="entry name" value="ABD1"/>
    <property type="match status" value="1"/>
</dbReference>
<evidence type="ECO:0000256" key="9">
    <source>
        <dbReference type="ARBA" id="ARBA00044712"/>
    </source>
</evidence>
<keyword evidence="5 10" id="KW-0949">S-adenosyl-L-methionine</keyword>
<gene>
    <name evidence="15" type="ORF">AB6A40_000526</name>
</gene>
<feature type="site" description="mRNA cap binding" evidence="12">
    <location>
        <position position="89"/>
    </location>
</feature>
<dbReference type="PROSITE" id="PS51562">
    <property type="entry name" value="RNA_CAP0_MT"/>
    <property type="match status" value="1"/>
</dbReference>
<evidence type="ECO:0000256" key="7">
    <source>
        <dbReference type="ARBA" id="ARBA00023042"/>
    </source>
</evidence>
<dbReference type="InterPro" id="IPR004971">
    <property type="entry name" value="mRNA_G-N7_MeTrfase_dom"/>
</dbReference>
<protein>
    <recommendedName>
        <fullName evidence="10">mRNA cap guanine-N(7) methyltransferase</fullName>
        <ecNumber evidence="10">2.1.1.56</ecNumber>
    </recommendedName>
    <alternativeName>
        <fullName evidence="10">mRNA (guanine-N(7))-methyltransferase</fullName>
    </alternativeName>
    <alternativeName>
        <fullName evidence="10">mRNA cap methyltransferase</fullName>
    </alternativeName>
</protein>
<feature type="compositionally biased region" description="Gly residues" evidence="13">
    <location>
        <begin position="12"/>
        <end position="22"/>
    </location>
</feature>
<feature type="site" description="mRNA cap binding" evidence="12">
    <location>
        <position position="170"/>
    </location>
</feature>
<feature type="binding site" evidence="12">
    <location>
        <begin position="57"/>
        <end position="58"/>
    </location>
    <ligand>
        <name>mRNA</name>
        <dbReference type="ChEBI" id="CHEBI:33699"/>
    </ligand>
</feature>
<evidence type="ECO:0000256" key="4">
    <source>
        <dbReference type="ARBA" id="ARBA00022679"/>
    </source>
</evidence>
<keyword evidence="8 10" id="KW-0539">Nucleus</keyword>
<feature type="binding site" evidence="11">
    <location>
        <position position="143"/>
    </location>
    <ligand>
        <name>S-adenosyl-L-methionine</name>
        <dbReference type="ChEBI" id="CHEBI:59789"/>
    </ligand>
</feature>
<keyword evidence="4 10" id="KW-0808">Transferase</keyword>
<dbReference type="InterPro" id="IPR016899">
    <property type="entry name" value="mRNA_G-N7_MeTrfase_euk"/>
</dbReference>
<sequence>MDTERGELTEGLAGGQQGGNSGEGKASVDVAAHYNAVPEKGIGERTGSRIFYLRNFNNWIKSMLIGEFLDRLKASGITRITALDLCCGKGGDLLKWKKGGIRHLVATDIANISMEQCENRYKQMKEKSFSNCPVFSAEFINIDSTMERLLDYVSDKNIVFDLCSCQFSLHYSFESERKARQMLLNATERLRPGGYFIGTLPDAERIVHCIRQSAGNVFSNDVVRLEYSDPKAFSSGRIPVFGASFNFNLDTQVNCPEYLVHFPVIVKLLEEYDMELVYMKRFPEAMQYYKDKEGGQTLLQQMRSLERYPPESGVNLVGREEEYSLAKRKLDEIIGNRTCETEYSVGTLSESEWQVVCMYIVFAFQKKMSG</sequence>
<dbReference type="Proteomes" id="UP001608902">
    <property type="component" value="Unassembled WGS sequence"/>
</dbReference>
<feature type="binding site" evidence="11">
    <location>
        <position position="171"/>
    </location>
    <ligand>
        <name>S-adenosyl-L-methionine</name>
        <dbReference type="ChEBI" id="CHEBI:59789"/>
    </ligand>
</feature>
<dbReference type="GO" id="GO:0004482">
    <property type="term" value="F:mRNA 5'-cap (guanine-N7-)-methyltransferase activity"/>
    <property type="evidence" value="ECO:0007669"/>
    <property type="project" value="UniProtKB-EC"/>
</dbReference>
<evidence type="ECO:0000256" key="12">
    <source>
        <dbReference type="PIRSR" id="PIRSR028762-2"/>
    </source>
</evidence>
<dbReference type="EMBL" id="JBGFUD010000150">
    <property type="protein sequence ID" value="MFH4973817.1"/>
    <property type="molecule type" value="Genomic_DNA"/>
</dbReference>
<feature type="site" description="mRNA cap binding" evidence="12">
    <location>
        <position position="95"/>
    </location>
</feature>
<evidence type="ECO:0000256" key="5">
    <source>
        <dbReference type="ARBA" id="ARBA00022691"/>
    </source>
</evidence>
<accession>A0ABD6EAW0</accession>
<evidence type="ECO:0000256" key="8">
    <source>
        <dbReference type="ARBA" id="ARBA00023242"/>
    </source>
</evidence>
<keyword evidence="2 10" id="KW-0489">Methyltransferase</keyword>
<dbReference type="AlphaFoldDB" id="A0ABD6EAW0"/>
<feature type="site" description="mRNA cap binding" evidence="12">
    <location>
        <position position="359"/>
    </location>
</feature>
<keyword evidence="7 10" id="KW-0506">mRNA capping</keyword>
<comment type="catalytic activity">
    <reaction evidence="9">
        <text>a 5'-end (5'-triphosphoguanosine)-ribonucleoside in mRNA + S-adenosyl-L-methionine = a 5'-end (N(7)-methyl 5'-triphosphoguanosine)-ribonucleoside in mRNA + S-adenosyl-L-homocysteine</text>
        <dbReference type="Rhea" id="RHEA:67008"/>
        <dbReference type="Rhea" id="RHEA-COMP:17166"/>
        <dbReference type="Rhea" id="RHEA-COMP:17167"/>
        <dbReference type="ChEBI" id="CHEBI:57856"/>
        <dbReference type="ChEBI" id="CHEBI:59789"/>
        <dbReference type="ChEBI" id="CHEBI:156461"/>
        <dbReference type="ChEBI" id="CHEBI:167617"/>
        <dbReference type="EC" id="2.1.1.56"/>
    </reaction>
</comment>
<dbReference type="PANTHER" id="PTHR12189">
    <property type="entry name" value="MRNA GUANINE-7- METHYLTRANSFERASE"/>
    <property type="match status" value="1"/>
</dbReference>
<dbReference type="CDD" id="cd02440">
    <property type="entry name" value="AdoMet_MTases"/>
    <property type="match status" value="1"/>
</dbReference>
<name>A0ABD6EAW0_9BILA</name>
<dbReference type="GO" id="GO:0005634">
    <property type="term" value="C:nucleus"/>
    <property type="evidence" value="ECO:0007669"/>
    <property type="project" value="UniProtKB-SubCell"/>
</dbReference>
<keyword evidence="3 10" id="KW-0507">mRNA processing</keyword>
<comment type="caution">
    <text evidence="15">The sequence shown here is derived from an EMBL/GenBank/DDBJ whole genome shotgun (WGS) entry which is preliminary data.</text>
</comment>
<organism evidence="15 16">
    <name type="scientific">Gnathostoma spinigerum</name>
    <dbReference type="NCBI Taxonomy" id="75299"/>
    <lineage>
        <taxon>Eukaryota</taxon>
        <taxon>Metazoa</taxon>
        <taxon>Ecdysozoa</taxon>
        <taxon>Nematoda</taxon>
        <taxon>Chromadorea</taxon>
        <taxon>Rhabditida</taxon>
        <taxon>Spirurina</taxon>
        <taxon>Gnathostomatomorpha</taxon>
        <taxon>Gnathostomatoidea</taxon>
        <taxon>Gnathostomatidae</taxon>
        <taxon>Gnathostoma</taxon>
    </lineage>
</organism>
<feature type="binding site" evidence="11">
    <location>
        <position position="108"/>
    </location>
    <ligand>
        <name>S-adenosyl-L-methionine</name>
        <dbReference type="ChEBI" id="CHEBI:59789"/>
    </ligand>
</feature>
<reference evidence="15 16" key="1">
    <citation type="submission" date="2024-08" db="EMBL/GenBank/DDBJ databases">
        <title>Gnathostoma spinigerum genome.</title>
        <authorList>
            <person name="Gonzalez-Bertolin B."/>
            <person name="Monzon S."/>
            <person name="Zaballos A."/>
            <person name="Jimenez P."/>
            <person name="Dekumyoy P."/>
            <person name="Varona S."/>
            <person name="Cuesta I."/>
            <person name="Sumanam S."/>
            <person name="Adisakwattana P."/>
            <person name="Gasser R.B."/>
            <person name="Hernandez-Gonzalez A."/>
            <person name="Young N.D."/>
            <person name="Perteguer M.J."/>
        </authorList>
    </citation>
    <scope>NUCLEOTIDE SEQUENCE [LARGE SCALE GENOMIC DNA]</scope>
    <source>
        <strain evidence="15">AL3</strain>
        <tissue evidence="15">Liver</tissue>
    </source>
</reference>
<proteinExistence type="inferred from homology"/>
<keyword evidence="6 10" id="KW-0694">RNA-binding</keyword>
<dbReference type="GO" id="GO:0003723">
    <property type="term" value="F:RNA binding"/>
    <property type="evidence" value="ECO:0007669"/>
    <property type="project" value="UniProtKB-KW"/>
</dbReference>
<dbReference type="Gene3D" id="3.40.50.150">
    <property type="entry name" value="Vaccinia Virus protein VP39"/>
    <property type="match status" value="1"/>
</dbReference>
<dbReference type="InterPro" id="IPR029063">
    <property type="entry name" value="SAM-dependent_MTases_sf"/>
</dbReference>
<evidence type="ECO:0000256" key="3">
    <source>
        <dbReference type="ARBA" id="ARBA00022664"/>
    </source>
</evidence>
<evidence type="ECO:0000256" key="11">
    <source>
        <dbReference type="PIRSR" id="PIRSR028762-1"/>
    </source>
</evidence>
<evidence type="ECO:0000256" key="10">
    <source>
        <dbReference type="PIRNR" id="PIRNR028762"/>
    </source>
</evidence>
<dbReference type="Pfam" id="PF03291">
    <property type="entry name" value="mRNA_G-N7_MeTrfase"/>
    <property type="match status" value="1"/>
</dbReference>
<comment type="similarity">
    <text evidence="10">Belongs to the class I-like SAM-binding methyltransferase superfamily. mRNA cap 0 methyltransferase family.</text>
</comment>
<dbReference type="PANTHER" id="PTHR12189:SF2">
    <property type="entry name" value="MRNA CAP GUANINE-N7 METHYLTRANSFERASE"/>
    <property type="match status" value="1"/>
</dbReference>
<evidence type="ECO:0000256" key="6">
    <source>
        <dbReference type="ARBA" id="ARBA00022884"/>
    </source>
</evidence>
<dbReference type="SUPFAM" id="SSF53335">
    <property type="entry name" value="S-adenosyl-L-methionine-dependent methyltransferases"/>
    <property type="match status" value="1"/>
</dbReference>